<reference evidence="1" key="2">
    <citation type="journal article" date="2022" name="Syst. Appl. Microbiol.">
        <title>Physiological and genomic characterisation of Luteimonas fraxinea sp. nov., a bacterial species associated with trees tolerant to ash dieback.</title>
        <authorList>
            <person name="Ulrich K."/>
            <person name="Becker R."/>
            <person name="Behrendt U."/>
            <person name="Kube M."/>
            <person name="Schneck V."/>
            <person name="Ulrich A."/>
        </authorList>
    </citation>
    <scope>NUCLEOTIDE SEQUENCE</scope>
    <source>
        <strain evidence="1">A1P009</strain>
    </source>
</reference>
<proteinExistence type="predicted"/>
<evidence type="ECO:0000313" key="2">
    <source>
        <dbReference type="Proteomes" id="UP001430360"/>
    </source>
</evidence>
<evidence type="ECO:0008006" key="3">
    <source>
        <dbReference type="Google" id="ProtNLM"/>
    </source>
</evidence>
<dbReference type="RefSeq" id="WP_232137467.1">
    <property type="nucleotide sequence ID" value="NZ_JAJQKU010000005.1"/>
</dbReference>
<gene>
    <name evidence="1" type="ORF">LTT95_14825</name>
</gene>
<evidence type="ECO:0000313" key="1">
    <source>
        <dbReference type="EMBL" id="MCD9098214.1"/>
    </source>
</evidence>
<reference evidence="1" key="1">
    <citation type="submission" date="2021-12" db="EMBL/GenBank/DDBJ databases">
        <authorList>
            <person name="Ulrich A."/>
        </authorList>
    </citation>
    <scope>NUCLEOTIDE SEQUENCE</scope>
    <source>
        <strain evidence="1">A1P009</strain>
    </source>
</reference>
<accession>A0ABS8UG35</accession>
<protein>
    <recommendedName>
        <fullName evidence="3">DUF2167 domain-containing protein</fullName>
    </recommendedName>
</protein>
<organism evidence="1 2">
    <name type="scientific">Luteimonas fraxinea</name>
    <dbReference type="NCBI Taxonomy" id="2901869"/>
    <lineage>
        <taxon>Bacteria</taxon>
        <taxon>Pseudomonadati</taxon>
        <taxon>Pseudomonadota</taxon>
        <taxon>Gammaproteobacteria</taxon>
        <taxon>Lysobacterales</taxon>
        <taxon>Lysobacteraceae</taxon>
        <taxon>Luteimonas</taxon>
    </lineage>
</organism>
<comment type="caution">
    <text evidence="1">The sequence shown here is derived from an EMBL/GenBank/DDBJ whole genome shotgun (WGS) entry which is preliminary data.</text>
</comment>
<dbReference type="Proteomes" id="UP001430360">
    <property type="component" value="Unassembled WGS sequence"/>
</dbReference>
<name>A0ABS8UG35_9GAMM</name>
<dbReference type="EMBL" id="JAJQKU010000005">
    <property type="protein sequence ID" value="MCD9098214.1"/>
    <property type="molecule type" value="Genomic_DNA"/>
</dbReference>
<keyword evidence="2" id="KW-1185">Reference proteome</keyword>
<sequence>MRLLLRRTLEPMNATGRRRIRNSIANFIAGLAAIASPTLSAQESDQVFTVYDYENRLIGEYKTQAEAESAIREIPGPFEFFSDIFSYAREIKETIHTEDGKVRIVYWLGLDQPTDLEWRYPMGDQYFDNEADALQEQIAITNSNFRIAQYQLPFSLVDGKRPGTTVILAESAKYGRTALLIFGETIAAQK</sequence>